<sequence length="92" mass="10343">MTHDYGERSHSRICCSSGNPGTKVGNRRQLPTRKGSDTESIKDSIQKRISNVDQQQEGKFSPEADCKKNNVSSRTGTARPRVIAERKQQRLL</sequence>
<comment type="caution">
    <text evidence="2">The sequence shown here is derived from an EMBL/GenBank/DDBJ whole genome shotgun (WGS) entry which is preliminary data.</text>
</comment>
<proteinExistence type="predicted"/>
<gene>
    <name evidence="2" type="ORF">CSSPJE1EN1_LOCUS25559</name>
</gene>
<dbReference type="Proteomes" id="UP001497444">
    <property type="component" value="Unassembled WGS sequence"/>
</dbReference>
<evidence type="ECO:0000256" key="1">
    <source>
        <dbReference type="SAM" id="MobiDB-lite"/>
    </source>
</evidence>
<evidence type="ECO:0000313" key="2">
    <source>
        <dbReference type="EMBL" id="CAK9250181.1"/>
    </source>
</evidence>
<feature type="compositionally biased region" description="Basic and acidic residues" evidence="1">
    <location>
        <begin position="1"/>
        <end position="10"/>
    </location>
</feature>
<feature type="region of interest" description="Disordered" evidence="1">
    <location>
        <begin position="1"/>
        <end position="92"/>
    </location>
</feature>
<feature type="compositionally biased region" description="Basic and acidic residues" evidence="1">
    <location>
        <begin position="34"/>
        <end position="46"/>
    </location>
</feature>
<reference evidence="2" key="1">
    <citation type="submission" date="2024-02" db="EMBL/GenBank/DDBJ databases">
        <authorList>
            <consortium name="ELIXIR-Norway"/>
            <consortium name="Elixir Norway"/>
        </authorList>
    </citation>
    <scope>NUCLEOTIDE SEQUENCE</scope>
</reference>
<feature type="compositionally biased region" description="Polar residues" evidence="1">
    <location>
        <begin position="47"/>
        <end position="58"/>
    </location>
</feature>
<dbReference type="EMBL" id="CAXAQS010000133">
    <property type="protein sequence ID" value="CAK9250181.1"/>
    <property type="molecule type" value="Genomic_DNA"/>
</dbReference>
<organism evidence="2 3">
    <name type="scientific">Sphagnum jensenii</name>
    <dbReference type="NCBI Taxonomy" id="128206"/>
    <lineage>
        <taxon>Eukaryota</taxon>
        <taxon>Viridiplantae</taxon>
        <taxon>Streptophyta</taxon>
        <taxon>Embryophyta</taxon>
        <taxon>Bryophyta</taxon>
        <taxon>Sphagnophytina</taxon>
        <taxon>Sphagnopsida</taxon>
        <taxon>Sphagnales</taxon>
        <taxon>Sphagnaceae</taxon>
        <taxon>Sphagnum</taxon>
    </lineage>
</organism>
<feature type="compositionally biased region" description="Basic and acidic residues" evidence="1">
    <location>
        <begin position="82"/>
        <end position="92"/>
    </location>
</feature>
<name>A0ABP0V8A4_9BRYO</name>
<keyword evidence="3" id="KW-1185">Reference proteome</keyword>
<evidence type="ECO:0000313" key="3">
    <source>
        <dbReference type="Proteomes" id="UP001497444"/>
    </source>
</evidence>
<protein>
    <submittedName>
        <fullName evidence="2">Uncharacterized protein</fullName>
    </submittedName>
</protein>
<accession>A0ABP0V8A4</accession>